<feature type="transmembrane region" description="Helical" evidence="1">
    <location>
        <begin position="116"/>
        <end position="138"/>
    </location>
</feature>
<feature type="domain" description="J" evidence="2">
    <location>
        <begin position="8"/>
        <end position="74"/>
    </location>
</feature>
<dbReference type="SUPFAM" id="SSF46565">
    <property type="entry name" value="Chaperone J-domain"/>
    <property type="match status" value="1"/>
</dbReference>
<comment type="caution">
    <text evidence="3">The sequence shown here is derived from an EMBL/GenBank/DDBJ whole genome shotgun (WGS) entry which is preliminary data.</text>
</comment>
<dbReference type="Gene3D" id="1.10.287.110">
    <property type="entry name" value="DnaJ domain"/>
    <property type="match status" value="1"/>
</dbReference>
<evidence type="ECO:0000256" key="1">
    <source>
        <dbReference type="SAM" id="Phobius"/>
    </source>
</evidence>
<proteinExistence type="predicted"/>
<dbReference type="CDD" id="cd06257">
    <property type="entry name" value="DnaJ"/>
    <property type="match status" value="1"/>
</dbReference>
<dbReference type="PANTHER" id="PTHR44825">
    <property type="match status" value="1"/>
</dbReference>
<accession>A0AAP5M8B6</accession>
<dbReference type="SMART" id="SM00271">
    <property type="entry name" value="DnaJ"/>
    <property type="match status" value="1"/>
</dbReference>
<gene>
    <name evidence="3" type="ORF">G7B40_002290</name>
</gene>
<keyword evidence="1" id="KW-0472">Membrane</keyword>
<reference evidence="4" key="1">
    <citation type="journal article" date="2021" name="Science">
        <title>Hunting the eagle killer: A cyanobacterial neurotoxin causes vacuolar myelinopathy.</title>
        <authorList>
            <person name="Breinlinger S."/>
            <person name="Phillips T.J."/>
            <person name="Haram B.N."/>
            <person name="Mares J."/>
            <person name="Martinez Yerena J.A."/>
            <person name="Hrouzek P."/>
            <person name="Sobotka R."/>
            <person name="Henderson W.M."/>
            <person name="Schmieder P."/>
            <person name="Williams S.M."/>
            <person name="Lauderdale J.D."/>
            <person name="Wilde H.D."/>
            <person name="Gerrin W."/>
            <person name="Kust A."/>
            <person name="Washington J.W."/>
            <person name="Wagner C."/>
            <person name="Geier B."/>
            <person name="Liebeke M."/>
            <person name="Enke H."/>
            <person name="Niedermeyer T.H.J."/>
            <person name="Wilde S.B."/>
        </authorList>
    </citation>
    <scope>NUCLEOTIDE SEQUENCE [LARGE SCALE GENOMIC DNA]</scope>
    <source>
        <strain evidence="4">Thurmond2011</strain>
    </source>
</reference>
<evidence type="ECO:0000259" key="2">
    <source>
        <dbReference type="PROSITE" id="PS50076"/>
    </source>
</evidence>
<keyword evidence="1" id="KW-0812">Transmembrane</keyword>
<dbReference type="RefSeq" id="WP_208343540.1">
    <property type="nucleotide sequence ID" value="NZ_CAWQFN010000326.1"/>
</dbReference>
<name>A0AAP5M8B6_9CYAN</name>
<evidence type="ECO:0000313" key="3">
    <source>
        <dbReference type="EMBL" id="MDR9893418.1"/>
    </source>
</evidence>
<organism evidence="3 4">
    <name type="scientific">Aetokthonos hydrillicola Thurmond2011</name>
    <dbReference type="NCBI Taxonomy" id="2712845"/>
    <lineage>
        <taxon>Bacteria</taxon>
        <taxon>Bacillati</taxon>
        <taxon>Cyanobacteriota</taxon>
        <taxon>Cyanophyceae</taxon>
        <taxon>Nostocales</taxon>
        <taxon>Hapalosiphonaceae</taxon>
        <taxon>Aetokthonos</taxon>
    </lineage>
</organism>
<dbReference type="PANTHER" id="PTHR44825:SF1">
    <property type="entry name" value="DNAJ HOMOLOG SUBFAMILY C MEMBER 4"/>
    <property type="match status" value="1"/>
</dbReference>
<protein>
    <submittedName>
        <fullName evidence="3">J domain-containing protein</fullName>
    </submittedName>
</protein>
<keyword evidence="1" id="KW-1133">Transmembrane helix</keyword>
<dbReference type="InterPro" id="IPR052763">
    <property type="entry name" value="DnaJ_C4"/>
</dbReference>
<dbReference type="PROSITE" id="PS50076">
    <property type="entry name" value="DNAJ_2"/>
    <property type="match status" value="1"/>
</dbReference>
<dbReference type="EMBL" id="JAALHA020000001">
    <property type="protein sequence ID" value="MDR9893418.1"/>
    <property type="molecule type" value="Genomic_DNA"/>
</dbReference>
<dbReference type="Proteomes" id="UP000667802">
    <property type="component" value="Unassembled WGS sequence"/>
</dbReference>
<dbReference type="InterPro" id="IPR001623">
    <property type="entry name" value="DnaJ_domain"/>
</dbReference>
<dbReference type="Pfam" id="PF00226">
    <property type="entry name" value="DnaJ"/>
    <property type="match status" value="1"/>
</dbReference>
<dbReference type="InterPro" id="IPR036869">
    <property type="entry name" value="J_dom_sf"/>
</dbReference>
<evidence type="ECO:0000313" key="4">
    <source>
        <dbReference type="Proteomes" id="UP000667802"/>
    </source>
</evidence>
<sequence length="157" mass="17614">MPQSNEPTYYSLLGLHPSASAIEIRRAYRELSKRYHPDTTDLPAAVAIAKFQQLNEAYATLSNSERRFSYDLKIGYSRIRVIQVPPDLNNPASSSYNQSKSAYLDATDRPLSRVEIFALFILGITFLTCVLIVIAIGLTRGHAAVQMLVIEHLMNLQ</sequence>
<keyword evidence="4" id="KW-1185">Reference proteome</keyword>
<dbReference type="PRINTS" id="PR00625">
    <property type="entry name" value="JDOMAIN"/>
</dbReference>
<dbReference type="AlphaFoldDB" id="A0AAP5M8B6"/>